<protein>
    <submittedName>
        <fullName evidence="3">Uncharacterized protein</fullName>
    </submittedName>
</protein>
<proteinExistence type="predicted"/>
<evidence type="ECO:0000256" key="2">
    <source>
        <dbReference type="SAM" id="MobiDB-lite"/>
    </source>
</evidence>
<sequence>MADPLDDDEDPEAAMRAYMEKTKINKDKGGPRRTLVERASDNTQGGADAFKQSERIIKSTQAMTDGLKLKRKTAADEMEADSKEMARLDRELDEFRRKYDAVCQSYDDNVAKRNHLRATLADAKRQMDDMQTTCGEWAARNRRDQYKFNSKLVSEELRELRGYSVEPGSTCTRKEAQSRTRTSRTLQTNREQSQQDQLAELMRQTKAKARALAKGKK</sequence>
<comment type="caution">
    <text evidence="3">The sequence shown here is derived from an EMBL/GenBank/DDBJ whole genome shotgun (WGS) entry which is preliminary data.</text>
</comment>
<accession>A0A8J2X010</accession>
<feature type="coiled-coil region" evidence="1">
    <location>
        <begin position="71"/>
        <end position="133"/>
    </location>
</feature>
<keyword evidence="1" id="KW-0175">Coiled coil</keyword>
<evidence type="ECO:0000256" key="1">
    <source>
        <dbReference type="SAM" id="Coils"/>
    </source>
</evidence>
<dbReference type="Proteomes" id="UP000789595">
    <property type="component" value="Unassembled WGS sequence"/>
</dbReference>
<dbReference type="Gene3D" id="1.20.5.1160">
    <property type="entry name" value="Vasodilator-stimulated phosphoprotein"/>
    <property type="match status" value="1"/>
</dbReference>
<dbReference type="EMBL" id="CAKKNE010000004">
    <property type="protein sequence ID" value="CAH0372985.1"/>
    <property type="molecule type" value="Genomic_DNA"/>
</dbReference>
<reference evidence="3" key="1">
    <citation type="submission" date="2021-11" db="EMBL/GenBank/DDBJ databases">
        <authorList>
            <consortium name="Genoscope - CEA"/>
            <person name="William W."/>
        </authorList>
    </citation>
    <scope>NUCLEOTIDE SEQUENCE</scope>
</reference>
<evidence type="ECO:0000313" key="3">
    <source>
        <dbReference type="EMBL" id="CAH0372985.1"/>
    </source>
</evidence>
<name>A0A8J2X010_9STRA</name>
<keyword evidence="4" id="KW-1185">Reference proteome</keyword>
<feature type="region of interest" description="Disordered" evidence="2">
    <location>
        <begin position="167"/>
        <end position="197"/>
    </location>
</feature>
<dbReference type="OrthoDB" id="10611107at2759"/>
<feature type="compositionally biased region" description="Polar residues" evidence="2">
    <location>
        <begin position="186"/>
        <end position="197"/>
    </location>
</feature>
<dbReference type="AlphaFoldDB" id="A0A8J2X010"/>
<gene>
    <name evidence="3" type="ORF">PECAL_4P01490</name>
</gene>
<organism evidence="3 4">
    <name type="scientific">Pelagomonas calceolata</name>
    <dbReference type="NCBI Taxonomy" id="35677"/>
    <lineage>
        <taxon>Eukaryota</taxon>
        <taxon>Sar</taxon>
        <taxon>Stramenopiles</taxon>
        <taxon>Ochrophyta</taxon>
        <taxon>Pelagophyceae</taxon>
        <taxon>Pelagomonadales</taxon>
        <taxon>Pelagomonadaceae</taxon>
        <taxon>Pelagomonas</taxon>
    </lineage>
</organism>
<evidence type="ECO:0000313" key="4">
    <source>
        <dbReference type="Proteomes" id="UP000789595"/>
    </source>
</evidence>